<organism evidence="1 2">
    <name type="scientific">Canna indica</name>
    <name type="common">Indian-shot</name>
    <dbReference type="NCBI Taxonomy" id="4628"/>
    <lineage>
        <taxon>Eukaryota</taxon>
        <taxon>Viridiplantae</taxon>
        <taxon>Streptophyta</taxon>
        <taxon>Embryophyta</taxon>
        <taxon>Tracheophyta</taxon>
        <taxon>Spermatophyta</taxon>
        <taxon>Magnoliopsida</taxon>
        <taxon>Liliopsida</taxon>
        <taxon>Zingiberales</taxon>
        <taxon>Cannaceae</taxon>
        <taxon>Canna</taxon>
    </lineage>
</organism>
<sequence length="212" mass="24569">MDTKGPTLAKHQEEEPYHESIQNFKKHDRQSAEVIHEWVGTISPKIFPIHDDQTRLNPSSKFDDDNINTLKLLLKYFELSSSLKVNTNKTSIIHVSENSEVTRHIEDTLDCSVGTLPPKYLGIPLRIGPPLKEDWRRVNSEVDTILARWKGYLLSRAGRLVLTNSVQTNQTFYLFSIFEASKWVIRQIDKRRQTFLWIGHGENNLRSKCLVN</sequence>
<dbReference type="AlphaFoldDB" id="A0AAQ3QFP8"/>
<proteinExistence type="predicted"/>
<dbReference type="Proteomes" id="UP001327560">
    <property type="component" value="Chromosome 5"/>
</dbReference>
<accession>A0AAQ3QFP8</accession>
<protein>
    <recommendedName>
        <fullName evidence="3">Reverse transcriptase</fullName>
    </recommendedName>
</protein>
<dbReference type="PANTHER" id="PTHR33116:SF78">
    <property type="entry name" value="OS12G0587133 PROTEIN"/>
    <property type="match status" value="1"/>
</dbReference>
<evidence type="ECO:0008006" key="3">
    <source>
        <dbReference type="Google" id="ProtNLM"/>
    </source>
</evidence>
<evidence type="ECO:0000313" key="1">
    <source>
        <dbReference type="EMBL" id="WOL07498.1"/>
    </source>
</evidence>
<name>A0AAQ3QFP8_9LILI</name>
<evidence type="ECO:0000313" key="2">
    <source>
        <dbReference type="Proteomes" id="UP001327560"/>
    </source>
</evidence>
<keyword evidence="2" id="KW-1185">Reference proteome</keyword>
<reference evidence="1 2" key="1">
    <citation type="submission" date="2023-10" db="EMBL/GenBank/DDBJ databases">
        <title>Chromosome-scale genome assembly provides insights into flower coloration mechanisms of Canna indica.</title>
        <authorList>
            <person name="Li C."/>
        </authorList>
    </citation>
    <scope>NUCLEOTIDE SEQUENCE [LARGE SCALE GENOMIC DNA]</scope>
    <source>
        <tissue evidence="1">Flower</tissue>
    </source>
</reference>
<dbReference type="PANTHER" id="PTHR33116">
    <property type="entry name" value="REVERSE TRANSCRIPTASE ZINC-BINDING DOMAIN-CONTAINING PROTEIN-RELATED-RELATED"/>
    <property type="match status" value="1"/>
</dbReference>
<dbReference type="EMBL" id="CP136894">
    <property type="protein sequence ID" value="WOL07498.1"/>
    <property type="molecule type" value="Genomic_DNA"/>
</dbReference>
<gene>
    <name evidence="1" type="ORF">Cni_G16240</name>
</gene>